<evidence type="ECO:0000313" key="3">
    <source>
        <dbReference type="Proteomes" id="UP001174997"/>
    </source>
</evidence>
<evidence type="ECO:0000256" key="1">
    <source>
        <dbReference type="SAM" id="MobiDB-lite"/>
    </source>
</evidence>
<organism evidence="2 3">
    <name type="scientific">Cercophora samala</name>
    <dbReference type="NCBI Taxonomy" id="330535"/>
    <lineage>
        <taxon>Eukaryota</taxon>
        <taxon>Fungi</taxon>
        <taxon>Dikarya</taxon>
        <taxon>Ascomycota</taxon>
        <taxon>Pezizomycotina</taxon>
        <taxon>Sordariomycetes</taxon>
        <taxon>Sordariomycetidae</taxon>
        <taxon>Sordariales</taxon>
        <taxon>Lasiosphaeriaceae</taxon>
        <taxon>Cercophora</taxon>
    </lineage>
</organism>
<feature type="region of interest" description="Disordered" evidence="1">
    <location>
        <begin position="394"/>
        <end position="544"/>
    </location>
</feature>
<comment type="caution">
    <text evidence="2">The sequence shown here is derived from an EMBL/GenBank/DDBJ whole genome shotgun (WGS) entry which is preliminary data.</text>
</comment>
<gene>
    <name evidence="2" type="ORF">QBC41DRAFT_324855</name>
</gene>
<feature type="compositionally biased region" description="Polar residues" evidence="1">
    <location>
        <begin position="535"/>
        <end position="544"/>
    </location>
</feature>
<evidence type="ECO:0000313" key="2">
    <source>
        <dbReference type="EMBL" id="KAK0666999.1"/>
    </source>
</evidence>
<accession>A0AA40D9N8</accession>
<protein>
    <submittedName>
        <fullName evidence="2">Uncharacterized protein</fullName>
    </submittedName>
</protein>
<dbReference type="EMBL" id="JAULSY010000079">
    <property type="protein sequence ID" value="KAK0666999.1"/>
    <property type="molecule type" value="Genomic_DNA"/>
</dbReference>
<dbReference type="Proteomes" id="UP001174997">
    <property type="component" value="Unassembled WGS sequence"/>
</dbReference>
<dbReference type="AlphaFoldDB" id="A0AA40D9N8"/>
<name>A0AA40D9N8_9PEZI</name>
<reference evidence="2" key="1">
    <citation type="submission" date="2023-06" db="EMBL/GenBank/DDBJ databases">
        <title>Genome-scale phylogeny and comparative genomics of the fungal order Sordariales.</title>
        <authorList>
            <consortium name="Lawrence Berkeley National Laboratory"/>
            <person name="Hensen N."/>
            <person name="Bonometti L."/>
            <person name="Westerberg I."/>
            <person name="Brannstrom I.O."/>
            <person name="Guillou S."/>
            <person name="Cros-Aarteil S."/>
            <person name="Calhoun S."/>
            <person name="Haridas S."/>
            <person name="Kuo A."/>
            <person name="Mondo S."/>
            <person name="Pangilinan J."/>
            <person name="Riley R."/>
            <person name="Labutti K."/>
            <person name="Andreopoulos B."/>
            <person name="Lipzen A."/>
            <person name="Chen C."/>
            <person name="Yanf M."/>
            <person name="Daum C."/>
            <person name="Ng V."/>
            <person name="Clum A."/>
            <person name="Steindorff A."/>
            <person name="Ohm R."/>
            <person name="Martin F."/>
            <person name="Silar P."/>
            <person name="Natvig D."/>
            <person name="Lalanne C."/>
            <person name="Gautier V."/>
            <person name="Ament-Velasquez S.L."/>
            <person name="Kruys A."/>
            <person name="Hutchinson M.I."/>
            <person name="Powell A.J."/>
            <person name="Barry K."/>
            <person name="Miller A.N."/>
            <person name="Grigoriev I.V."/>
            <person name="Debuchy R."/>
            <person name="Gladieux P."/>
            <person name="Thoren M.H."/>
            <person name="Johannesson H."/>
        </authorList>
    </citation>
    <scope>NUCLEOTIDE SEQUENCE</scope>
    <source>
        <strain evidence="2">CBS 307.81</strain>
    </source>
</reference>
<proteinExistence type="predicted"/>
<feature type="compositionally biased region" description="Basic and acidic residues" evidence="1">
    <location>
        <begin position="454"/>
        <end position="470"/>
    </location>
</feature>
<feature type="compositionally biased region" description="Polar residues" evidence="1">
    <location>
        <begin position="480"/>
        <end position="491"/>
    </location>
</feature>
<sequence>MRYDDWDVILFPTGRDAKIPFKEFKVACHAIPDVELSHIHGSAGMPVMTCFVPSLPAGSPFQISLHCWRNPEISQFTRTYSKHIELVKYEARILLDGRLVASTVLDRKVNGPHLITSTFEFTKTGELERLKFPHFRRELMFQNHWSPADDIGRIKVVISEGFPRDSLSVPIERVKNVVAFSFQHAPLEILETNGIAWPNPSMWRRPPSNPSMPVPTYQTDDGAELHSHSPRRKSLLLRNVKSQGFPTPPMPSNIFQPQTTSGFMGSSTFPAPLLPRTNTTSVNPYADPFNSSSAYIDWVNSMNSIVNNGQSSDSGNSLKAFWPSSTIQARKQTSDISMPDYCATMDEIDGMKVPTNTPTALDLDHHQYHIPQHRHDASLLPPSLTSSLTQSLLNQPIPLPSSEVKSRKETRHPLGMGLGLVDPNTAFRMDTPIPGSEGATCHSSRSSSTASSRGECEDRSGLFRDNEKENGVPSAPGDQPTFSGSSRSTSVGEICYNSGVKRNRTFTPASARAIDDEDEPRRASPCVRVGGFGSDNDTPGTSVA</sequence>
<keyword evidence="3" id="KW-1185">Reference proteome</keyword>
<feature type="compositionally biased region" description="Low complexity" evidence="1">
    <location>
        <begin position="438"/>
        <end position="453"/>
    </location>
</feature>